<accession>A0A081PDH2</accession>
<name>A0A081PDH2_9SPHI</name>
<dbReference type="InterPro" id="IPR002694">
    <property type="entry name" value="Znf_CHC2"/>
</dbReference>
<dbReference type="GO" id="GO:0006260">
    <property type="term" value="P:DNA replication"/>
    <property type="evidence" value="ECO:0007669"/>
    <property type="project" value="InterPro"/>
</dbReference>
<dbReference type="RefSeq" id="WP_037443543.1">
    <property type="nucleotide sequence ID" value="NZ_JNFF01000108.1"/>
</dbReference>
<dbReference type="eggNOG" id="COG0358">
    <property type="taxonomic scope" value="Bacteria"/>
</dbReference>
<dbReference type="GO" id="GO:0003677">
    <property type="term" value="F:DNA binding"/>
    <property type="evidence" value="ECO:0007669"/>
    <property type="project" value="InterPro"/>
</dbReference>
<sequence length="315" mass="35110">MNTKTNYAVLTAEAARIKSEISLLDYFFKLESIGTLRYDGKKGKEYFFGFDHQKTGSISIKDKDNVWYDHALGEGGDIIKAVQKFENKSFVEAIRRLSNNTDIVADGYQAFFKKNGETEYNIEIKKVLDKVQHPALIGYLQSRGLDLKDVAGAAKEVHWTNGEDNYFGIGFPNSSNGYAVRSKVYKGNLNGGGISTFTIGNNPQSIKLFEGSMDFASYRHLYPDESYNAILLNGTGNLTKVLCEKINAKSIEKSIPVHLYFDNGRDGVGGKHATQKAIELVKGAIDKSSFYADKGLNDINDFLVNQQTADFKIKR</sequence>
<protein>
    <recommendedName>
        <fullName evidence="1">Zinc finger CHC2-type domain-containing protein</fullName>
    </recommendedName>
</protein>
<gene>
    <name evidence="2" type="ORF">N180_18775</name>
</gene>
<dbReference type="SUPFAM" id="SSF57783">
    <property type="entry name" value="Zinc beta-ribbon"/>
    <property type="match status" value="1"/>
</dbReference>
<evidence type="ECO:0000259" key="1">
    <source>
        <dbReference type="SMART" id="SM00400"/>
    </source>
</evidence>
<keyword evidence="3" id="KW-1185">Reference proteome</keyword>
<dbReference type="InterPro" id="IPR036977">
    <property type="entry name" value="DNA_primase_Znf_CHC2"/>
</dbReference>
<dbReference type="OrthoDB" id="8536512at2"/>
<dbReference type="GO" id="GO:0003899">
    <property type="term" value="F:DNA-directed RNA polymerase activity"/>
    <property type="evidence" value="ECO:0007669"/>
    <property type="project" value="InterPro"/>
</dbReference>
<dbReference type="Pfam" id="PF13155">
    <property type="entry name" value="Toprim_2"/>
    <property type="match status" value="1"/>
</dbReference>
<evidence type="ECO:0000313" key="3">
    <source>
        <dbReference type="Proteomes" id="UP000028007"/>
    </source>
</evidence>
<dbReference type="Gene3D" id="3.90.580.10">
    <property type="entry name" value="Zinc finger, CHC2-type domain"/>
    <property type="match status" value="1"/>
</dbReference>
<proteinExistence type="predicted"/>
<dbReference type="EMBL" id="JNFF01000108">
    <property type="protein sequence ID" value="KEQ28745.1"/>
    <property type="molecule type" value="Genomic_DNA"/>
</dbReference>
<dbReference type="Proteomes" id="UP000028007">
    <property type="component" value="Unassembled WGS sequence"/>
</dbReference>
<organism evidence="2 3">
    <name type="scientific">Pedobacter antarcticus 4BY</name>
    <dbReference type="NCBI Taxonomy" id="1358423"/>
    <lineage>
        <taxon>Bacteria</taxon>
        <taxon>Pseudomonadati</taxon>
        <taxon>Bacteroidota</taxon>
        <taxon>Sphingobacteriia</taxon>
        <taxon>Sphingobacteriales</taxon>
        <taxon>Sphingobacteriaceae</taxon>
        <taxon>Pedobacter</taxon>
    </lineage>
</organism>
<dbReference type="SMART" id="SM00400">
    <property type="entry name" value="ZnF_CHCC"/>
    <property type="match status" value="1"/>
</dbReference>
<feature type="domain" description="Zinc finger CHC2-type" evidence="1">
    <location>
        <begin position="47"/>
        <end position="98"/>
    </location>
</feature>
<dbReference type="Gene3D" id="3.40.1360.10">
    <property type="match status" value="1"/>
</dbReference>
<comment type="caution">
    <text evidence="2">The sequence shown here is derived from an EMBL/GenBank/DDBJ whole genome shotgun (WGS) entry which is preliminary data.</text>
</comment>
<dbReference type="GO" id="GO:0008270">
    <property type="term" value="F:zinc ion binding"/>
    <property type="evidence" value="ECO:0007669"/>
    <property type="project" value="InterPro"/>
</dbReference>
<evidence type="ECO:0000313" key="2">
    <source>
        <dbReference type="EMBL" id="KEQ28745.1"/>
    </source>
</evidence>
<dbReference type="AlphaFoldDB" id="A0A081PDH2"/>
<dbReference type="Pfam" id="PF01807">
    <property type="entry name" value="Zn_ribbon_DnaG"/>
    <property type="match status" value="1"/>
</dbReference>
<reference evidence="2 3" key="1">
    <citation type="journal article" date="1992" name="Int. J. Syst. Bacteriol.">
        <title>Sphingobacterium antarcticus sp. nov. a Psychrotrophic Bacterium from the Soils of Schirmacher Oasis, Antarctica.</title>
        <authorList>
            <person name="Shivaji S."/>
            <person name="Ray M.K."/>
            <person name="Rao N.S."/>
            <person name="Saiserr L."/>
            <person name="Jagannadham M.V."/>
            <person name="Kumar G.S."/>
            <person name="Reddy G."/>
            <person name="Bhargava P.M."/>
        </authorList>
    </citation>
    <scope>NUCLEOTIDE SEQUENCE [LARGE SCALE GENOMIC DNA]</scope>
    <source>
        <strain evidence="2 3">4BY</strain>
    </source>
</reference>